<evidence type="ECO:0000313" key="4">
    <source>
        <dbReference type="Proteomes" id="UP000442990"/>
    </source>
</evidence>
<protein>
    <submittedName>
        <fullName evidence="3">Trypsin-like serine protease</fullName>
    </submittedName>
</protein>
<feature type="region of interest" description="Disordered" evidence="1">
    <location>
        <begin position="84"/>
        <end position="164"/>
    </location>
</feature>
<feature type="domain" description="Peptidase S1" evidence="2">
    <location>
        <begin position="229"/>
        <end position="414"/>
    </location>
</feature>
<organism evidence="3 4">
    <name type="scientific">Streptomyces triticiradicis</name>
    <dbReference type="NCBI Taxonomy" id="2651189"/>
    <lineage>
        <taxon>Bacteria</taxon>
        <taxon>Bacillati</taxon>
        <taxon>Actinomycetota</taxon>
        <taxon>Actinomycetes</taxon>
        <taxon>Kitasatosporales</taxon>
        <taxon>Streptomycetaceae</taxon>
        <taxon>Streptomyces</taxon>
    </lineage>
</organism>
<dbReference type="InterPro" id="IPR028994">
    <property type="entry name" value="Integrin_alpha_N"/>
</dbReference>
<dbReference type="InterPro" id="IPR001254">
    <property type="entry name" value="Trypsin_dom"/>
</dbReference>
<dbReference type="GO" id="GO:0006508">
    <property type="term" value="P:proteolysis"/>
    <property type="evidence" value="ECO:0007669"/>
    <property type="project" value="UniProtKB-KW"/>
</dbReference>
<accession>A0A7J5DQ25</accession>
<dbReference type="Pfam" id="PF00089">
    <property type="entry name" value="Trypsin"/>
    <property type="match status" value="1"/>
</dbReference>
<dbReference type="Proteomes" id="UP000442990">
    <property type="component" value="Unassembled WGS sequence"/>
</dbReference>
<dbReference type="AlphaFoldDB" id="A0A7J5DQ25"/>
<reference evidence="3 4" key="1">
    <citation type="submission" date="2019-09" db="EMBL/GenBank/DDBJ databases">
        <title>Isolation and identification of active actinomycetes.</title>
        <authorList>
            <person name="Yu Z."/>
            <person name="Han C."/>
            <person name="Yu B."/>
        </authorList>
    </citation>
    <scope>NUCLEOTIDE SEQUENCE [LARGE SCALE GENOMIC DNA]</scope>
    <source>
        <strain evidence="3 4">NEAU-H2</strain>
    </source>
</reference>
<keyword evidence="3" id="KW-0378">Hydrolase</keyword>
<dbReference type="Gene3D" id="2.40.10.10">
    <property type="entry name" value="Trypsin-like serine proteases"/>
    <property type="match status" value="2"/>
</dbReference>
<dbReference type="InterPro" id="IPR009003">
    <property type="entry name" value="Peptidase_S1_PA"/>
</dbReference>
<comment type="caution">
    <text evidence="3">The sequence shown here is derived from an EMBL/GenBank/DDBJ whole genome shotgun (WGS) entry which is preliminary data.</text>
</comment>
<dbReference type="EMBL" id="WBKG01000001">
    <property type="protein sequence ID" value="KAB1990851.1"/>
    <property type="molecule type" value="Genomic_DNA"/>
</dbReference>
<keyword evidence="4" id="KW-1185">Reference proteome</keyword>
<sequence>MSFPDRRLPGHAEWRYFAQRFVTKGFHWLGSAARTRSGSLTTIRNDHMEGEMRLRHGLVTVTAVTAAITLSGLTLSAPAWAGPTPGTASAGTTSPADSSASPTVMPGTTPRVSPSDTTTDPATPPSPSPTDVSGSATESPSGPPTPTTPSTSGTPDDGSDSLSELEEYWTPERMAEALPVPEDQVREAGLSAAQRKKLLRSPSHTFEGIKEVGTFYWDERRDGELYHRYCAGTVVPSPGKDMVLTAAHCFDSQDQHMKQVFVPKHSKNHPAPYGLFPIKVGQIYADPRYMRRGGDHDNTGLDFAILKTEPRSDGKKLQDVVGAIPIGYDTGFDHPKTRVIGYPWLDNGDPHYHPKQDPLDCTSPMKKFTTGDEGGWKGGTFSQIDCDGYVSGTSGGPFIIGGDDPKVVGVTGGWQTGGHSADTSYSSYFDSDLKRIYDAAVAGRQPTPIVLPAASTWKHAKDIASGYFALNGPVSEDHMDMFVLWSDGELTIYRGAGKGLNYFDKEIRVQGPNKLWADHAVQVVAGDFTGDNGSDLMVRWSDGELTLYPSVDERGFHGEKQLMPANATWKHAEALTAGRYGGNKWQDDLVVRWSDGELTVYQNTGTSLGKEIKVVNPNKLWKHAVEIGSGDYTKNDTWDLVVRWSDGEVTCYDDFTGTGDSWGEHRWKAPNNLWEHAMLVTGGDFSDNPWPDDTLVRWSDGELSLYTEGNASGIGDEHQLVAP</sequence>
<evidence type="ECO:0000256" key="1">
    <source>
        <dbReference type="SAM" id="MobiDB-lite"/>
    </source>
</evidence>
<dbReference type="InterPro" id="IPR043504">
    <property type="entry name" value="Peptidase_S1_PA_chymotrypsin"/>
</dbReference>
<dbReference type="GO" id="GO:0004252">
    <property type="term" value="F:serine-type endopeptidase activity"/>
    <property type="evidence" value="ECO:0007669"/>
    <property type="project" value="InterPro"/>
</dbReference>
<feature type="compositionally biased region" description="Low complexity" evidence="1">
    <location>
        <begin position="84"/>
        <end position="103"/>
    </location>
</feature>
<proteinExistence type="predicted"/>
<dbReference type="SUPFAM" id="SSF50494">
    <property type="entry name" value="Trypsin-like serine proteases"/>
    <property type="match status" value="1"/>
</dbReference>
<keyword evidence="3" id="KW-0645">Protease</keyword>
<dbReference type="InterPro" id="IPR018114">
    <property type="entry name" value="TRYPSIN_HIS"/>
</dbReference>
<feature type="compositionally biased region" description="Low complexity" evidence="1">
    <location>
        <begin position="129"/>
        <end position="140"/>
    </location>
</feature>
<dbReference type="SUPFAM" id="SSF69318">
    <property type="entry name" value="Integrin alpha N-terminal domain"/>
    <property type="match status" value="1"/>
</dbReference>
<name>A0A7J5DQ25_9ACTN</name>
<evidence type="ECO:0000313" key="3">
    <source>
        <dbReference type="EMBL" id="KAB1990851.1"/>
    </source>
</evidence>
<gene>
    <name evidence="3" type="ORF">F8144_02755</name>
</gene>
<dbReference type="PROSITE" id="PS00134">
    <property type="entry name" value="TRYPSIN_HIS"/>
    <property type="match status" value="1"/>
</dbReference>
<evidence type="ECO:0000259" key="2">
    <source>
        <dbReference type="Pfam" id="PF00089"/>
    </source>
</evidence>